<name>A0A9X3CJ85_9VIBR</name>
<dbReference type="InterPro" id="IPR022090">
    <property type="entry name" value="DUF3634"/>
</dbReference>
<dbReference type="Proteomes" id="UP001155587">
    <property type="component" value="Unassembled WGS sequence"/>
</dbReference>
<gene>
    <name evidence="1" type="ORF">MD535_00110</name>
</gene>
<dbReference type="EMBL" id="JAKRRY010000001">
    <property type="protein sequence ID" value="MCW8344429.1"/>
    <property type="molecule type" value="Genomic_DNA"/>
</dbReference>
<reference evidence="1" key="1">
    <citation type="submission" date="2022-02" db="EMBL/GenBank/DDBJ databases">
        <title>Vibrio sp. nov, a new bacterium isolated from seawater.</title>
        <authorList>
            <person name="Yuan Y."/>
        </authorList>
    </citation>
    <scope>NUCLEOTIDE SEQUENCE</scope>
    <source>
        <strain evidence="1">ZSDZ65</strain>
    </source>
</reference>
<keyword evidence="2" id="KW-1185">Reference proteome</keyword>
<evidence type="ECO:0000313" key="2">
    <source>
        <dbReference type="Proteomes" id="UP001155587"/>
    </source>
</evidence>
<protein>
    <submittedName>
        <fullName evidence="1">DUF3634 family protein</fullName>
    </submittedName>
</protein>
<proteinExistence type="predicted"/>
<evidence type="ECO:0000313" key="1">
    <source>
        <dbReference type="EMBL" id="MCW8344429.1"/>
    </source>
</evidence>
<dbReference type="AlphaFoldDB" id="A0A9X3CJ85"/>
<organism evidence="1 2">
    <name type="scientific">Vibrio qingdaonensis</name>
    <dbReference type="NCBI Taxonomy" id="2829491"/>
    <lineage>
        <taxon>Bacteria</taxon>
        <taxon>Pseudomonadati</taxon>
        <taxon>Pseudomonadota</taxon>
        <taxon>Gammaproteobacteria</taxon>
        <taxon>Vibrionales</taxon>
        <taxon>Vibrionaceae</taxon>
        <taxon>Vibrio</taxon>
    </lineage>
</organism>
<sequence length="103" mass="11747">MLYVILIGAVLVFWLVAIDRPVLTVQVTDGKITNIKGHIPPSFSHNLKDIAERDNISGTLKVYQTRSGMTLKFSKEINKKSQQKIRNVFPFQSFKSKGRKKSR</sequence>
<accession>A0A9X3CJ85</accession>
<dbReference type="RefSeq" id="WP_265672859.1">
    <property type="nucleotide sequence ID" value="NZ_JAKRRY010000001.1"/>
</dbReference>
<comment type="caution">
    <text evidence="1">The sequence shown here is derived from an EMBL/GenBank/DDBJ whole genome shotgun (WGS) entry which is preliminary data.</text>
</comment>
<dbReference type="Pfam" id="PF12321">
    <property type="entry name" value="DUF3634"/>
    <property type="match status" value="1"/>
</dbReference>